<name>D9PJW5_9ZZZZ</name>
<dbReference type="EMBL" id="ADZX01000557">
    <property type="protein sequence ID" value="EFK96154.1"/>
    <property type="molecule type" value="Genomic_DNA"/>
</dbReference>
<evidence type="ECO:0000313" key="1">
    <source>
        <dbReference type="EMBL" id="EFK96154.1"/>
    </source>
</evidence>
<organism evidence="1">
    <name type="scientific">sediment metagenome</name>
    <dbReference type="NCBI Taxonomy" id="749907"/>
    <lineage>
        <taxon>unclassified sequences</taxon>
        <taxon>metagenomes</taxon>
        <taxon>ecological metagenomes</taxon>
    </lineage>
</organism>
<dbReference type="InterPro" id="IPR014942">
    <property type="entry name" value="AbiEii"/>
</dbReference>
<gene>
    <name evidence="1" type="ORF">LDC_1828</name>
</gene>
<sequence>MNDVVSVMLSKYSCKSIEDYENALKEIIQEIALLGLWRAKFFEKAAFYGGTALRIFYGMDRFSEDLDFSLLAPDKKFDLRKYCAGIKEELEGFGFKTEVQKKDKSFTSAIESAFIKTKTIENLIMIKTPDYIVKRVPSNRVIKIKMEVDIDPPGGFETEAKYLLQPIPFSVLVYKPPDLFAGKIHAILYRSWKLRAKGRDWYDLVWYVARQIPLSLSHLKERMTKAGQLKVGVPFNKDTIIELLMKRIDEVDFKAAKDDILPMIKDPSVINIWSRDFFKDVVSRIKF</sequence>
<accession>D9PJW5</accession>
<dbReference type="Gene3D" id="3.10.450.620">
    <property type="entry name" value="JHP933, nucleotidyltransferase-like core domain"/>
    <property type="match status" value="1"/>
</dbReference>
<dbReference type="AlphaFoldDB" id="D9PJW5"/>
<dbReference type="Pfam" id="PF08843">
    <property type="entry name" value="AbiEii"/>
    <property type="match status" value="1"/>
</dbReference>
<protein>
    <submittedName>
        <fullName evidence="1">Protein containing DUF1814</fullName>
    </submittedName>
</protein>
<reference evidence="1" key="2">
    <citation type="journal article" date="2011" name="Microb. Ecol.">
        <title>Taxonomic and Functional Metagenomic Profiling of the Microbial Community in the Anoxic Sediment of a Sub-saline Shallow Lake (Laguna de Carrizo, Central Spain).</title>
        <authorList>
            <person name="Ferrer M."/>
            <person name="Guazzaroni M.E."/>
            <person name="Richter M."/>
            <person name="Garcia-Salamanca A."/>
            <person name="Yarza P."/>
            <person name="Suarez-Suarez A."/>
            <person name="Solano J."/>
            <person name="Alcaide M."/>
            <person name="van Dillewijn P."/>
            <person name="Molina-Henares M.A."/>
            <person name="Lopez-Cortes N."/>
            <person name="Al-Ramahi Y."/>
            <person name="Guerrero C."/>
            <person name="Acosta A."/>
            <person name="de Eugenio L.I."/>
            <person name="Martinez V."/>
            <person name="Marques S."/>
            <person name="Rojo F."/>
            <person name="Santero E."/>
            <person name="Genilloud O."/>
            <person name="Perez-Perez J."/>
            <person name="Rossello-Mora R."/>
            <person name="Ramos J.L."/>
        </authorList>
    </citation>
    <scope>NUCLEOTIDE SEQUENCE</scope>
</reference>
<comment type="caution">
    <text evidence="1">The sequence shown here is derived from an EMBL/GenBank/DDBJ whole genome shotgun (WGS) entry which is preliminary data.</text>
</comment>
<reference evidence="1" key="1">
    <citation type="submission" date="2010-07" db="EMBL/GenBank/DDBJ databases">
        <authorList>
            <consortium name="CONSOLIDER consortium CSD2007-00005"/>
            <person name="Guazzaroni M.-E."/>
            <person name="Richter M."/>
            <person name="Garcia-Salamanca A."/>
            <person name="Yarza P."/>
            <person name="Ferrer M."/>
        </authorList>
    </citation>
    <scope>NUCLEOTIDE SEQUENCE</scope>
</reference>
<proteinExistence type="predicted"/>